<sequence length="724" mass="82651">MKHILIVLILFCCHSLVFSQRSLQVIVKDENNKALVNASIRVSQENNTQNQISDNNGISIFPSLQDSLVTVEISYIGYQNFIQTIGLLKPINPLEVFMIPIHNELEEVVVNSTRSSRTIHDIPTRIEFIGAEEINEKSNMKSGDIRTLLSESTGIQVQQTSAISANSSIRIQGLDGRYTQLLKDGFPLYAGAASGLGLLQIPPLDLKQVEIIKGSASTLYGGGAIAGLVNLISKNPTEEKDLRFHLNLTSAKGLDFNTYYAKRNQKIGATLFASYSQNAPYDPAQIDLSAIPQFHRITFNPKIYVYPNEKNKIIVGLNMSHENRLGGDMHYIDGQIESEHLYYELNKTNRISSQFTWEHKFSSQQILTLKNSVSYFNRKINIPNYRFDGTQYATFSELSYSNFKEKSEWVLGANAWTDVFNEVRVSAFPLRNYTQGTVGLFAQNSAKVLPWLNVETGFRGDYVYDYGWQLLPRASALISFSEKFSSRIGGGFGYKTPTIFTEESEKIQYQNVLPINKKVNVVEKSKGINFDFNYKSYLTDDLHISVNQLFFYTLLESPLLMENRGNGQYEFLVNSAGHIDSKGTETNVKMEYQNFHLFLGYTYTNTRLHLKNIYEEKPLTPRHKLNSVLLYELDKKWKIGLEAYYFSKQLLSDGSMGKDYWLTGFMAEKFWSNMSIYINFENFLDVRQTKFDTIYTGPRSNPNFRDIYAPLDGFMINGGIKWRL</sequence>
<keyword evidence="8 15" id="KW-0675">Receptor</keyword>
<evidence type="ECO:0000256" key="10">
    <source>
        <dbReference type="PROSITE-ProRule" id="PRU01360"/>
    </source>
</evidence>
<dbReference type="GO" id="GO:0009279">
    <property type="term" value="C:cell outer membrane"/>
    <property type="evidence" value="ECO:0007669"/>
    <property type="project" value="UniProtKB-SubCell"/>
</dbReference>
<dbReference type="SUPFAM" id="SSF49464">
    <property type="entry name" value="Carboxypeptidase regulatory domain-like"/>
    <property type="match status" value="1"/>
</dbReference>
<evidence type="ECO:0000256" key="7">
    <source>
        <dbReference type="ARBA" id="ARBA00023136"/>
    </source>
</evidence>
<dbReference type="PANTHER" id="PTHR30069">
    <property type="entry name" value="TONB-DEPENDENT OUTER MEMBRANE RECEPTOR"/>
    <property type="match status" value="1"/>
</dbReference>
<keyword evidence="5 12" id="KW-0732">Signal</keyword>
<evidence type="ECO:0000256" key="6">
    <source>
        <dbReference type="ARBA" id="ARBA00023077"/>
    </source>
</evidence>
<dbReference type="PROSITE" id="PS52016">
    <property type="entry name" value="TONB_DEPENDENT_REC_3"/>
    <property type="match status" value="1"/>
</dbReference>
<dbReference type="AlphaFoldDB" id="A0A4V1M5D9"/>
<dbReference type="InterPro" id="IPR012910">
    <property type="entry name" value="Plug_dom"/>
</dbReference>
<keyword evidence="4 10" id="KW-0812">Transmembrane</keyword>
<keyword evidence="6 11" id="KW-0798">TonB box</keyword>
<name>A0A4V1M5D9_9BACT</name>
<accession>A0A4V1M5D9</accession>
<evidence type="ECO:0000256" key="2">
    <source>
        <dbReference type="ARBA" id="ARBA00022448"/>
    </source>
</evidence>
<keyword evidence="3 10" id="KW-1134">Transmembrane beta strand</keyword>
<feature type="chain" id="PRO_5020415852" evidence="12">
    <location>
        <begin position="20"/>
        <end position="724"/>
    </location>
</feature>
<evidence type="ECO:0000256" key="8">
    <source>
        <dbReference type="ARBA" id="ARBA00023170"/>
    </source>
</evidence>
<evidence type="ECO:0000259" key="13">
    <source>
        <dbReference type="Pfam" id="PF00593"/>
    </source>
</evidence>
<dbReference type="Gene3D" id="2.170.130.10">
    <property type="entry name" value="TonB-dependent receptor, plug domain"/>
    <property type="match status" value="1"/>
</dbReference>
<reference evidence="15 16" key="1">
    <citation type="submission" date="2019-01" db="EMBL/GenBank/DDBJ databases">
        <title>Cytophagaceae bacterium strain CAR-16.</title>
        <authorList>
            <person name="Chen W.-M."/>
        </authorList>
    </citation>
    <scope>NUCLEOTIDE SEQUENCE [LARGE SCALE GENOMIC DNA]</scope>
    <source>
        <strain evidence="15 16">CAR-16</strain>
    </source>
</reference>
<dbReference type="RefSeq" id="WP_129027120.1">
    <property type="nucleotide sequence ID" value="NZ_SDHY01000004.1"/>
</dbReference>
<keyword evidence="7 10" id="KW-0472">Membrane</keyword>
<dbReference type="InterPro" id="IPR008969">
    <property type="entry name" value="CarboxyPept-like_regulatory"/>
</dbReference>
<dbReference type="GO" id="GO:0044718">
    <property type="term" value="P:siderophore transmembrane transport"/>
    <property type="evidence" value="ECO:0007669"/>
    <property type="project" value="TreeGrafter"/>
</dbReference>
<dbReference type="InterPro" id="IPR036942">
    <property type="entry name" value="Beta-barrel_TonB_sf"/>
</dbReference>
<evidence type="ECO:0000256" key="11">
    <source>
        <dbReference type="RuleBase" id="RU003357"/>
    </source>
</evidence>
<keyword evidence="16" id="KW-1185">Reference proteome</keyword>
<comment type="caution">
    <text evidence="15">The sequence shown here is derived from an EMBL/GenBank/DDBJ whole genome shotgun (WGS) entry which is preliminary data.</text>
</comment>
<dbReference type="OrthoDB" id="1109239at2"/>
<dbReference type="Gene3D" id="2.40.170.20">
    <property type="entry name" value="TonB-dependent receptor, beta-barrel domain"/>
    <property type="match status" value="1"/>
</dbReference>
<dbReference type="InterPro" id="IPR039426">
    <property type="entry name" value="TonB-dep_rcpt-like"/>
</dbReference>
<comment type="similarity">
    <text evidence="10 11">Belongs to the TonB-dependent receptor family.</text>
</comment>
<proteinExistence type="inferred from homology"/>
<evidence type="ECO:0000256" key="1">
    <source>
        <dbReference type="ARBA" id="ARBA00004571"/>
    </source>
</evidence>
<organism evidence="15 16">
    <name type="scientific">Aquirufa rosea</name>
    <dbReference type="NCBI Taxonomy" id="2509241"/>
    <lineage>
        <taxon>Bacteria</taxon>
        <taxon>Pseudomonadati</taxon>
        <taxon>Bacteroidota</taxon>
        <taxon>Cytophagia</taxon>
        <taxon>Cytophagales</taxon>
        <taxon>Flectobacillaceae</taxon>
        <taxon>Aquirufa</taxon>
    </lineage>
</organism>
<evidence type="ECO:0000259" key="14">
    <source>
        <dbReference type="Pfam" id="PF07715"/>
    </source>
</evidence>
<feature type="domain" description="TonB-dependent receptor plug" evidence="14">
    <location>
        <begin position="120"/>
        <end position="227"/>
    </location>
</feature>
<keyword evidence="9 10" id="KW-0998">Cell outer membrane</keyword>
<evidence type="ECO:0000256" key="12">
    <source>
        <dbReference type="SAM" id="SignalP"/>
    </source>
</evidence>
<dbReference type="PANTHER" id="PTHR30069:SF29">
    <property type="entry name" value="HEMOGLOBIN AND HEMOGLOBIN-HAPTOGLOBIN-BINDING PROTEIN 1-RELATED"/>
    <property type="match status" value="1"/>
</dbReference>
<feature type="domain" description="TonB-dependent receptor-like beta-barrel" evidence="13">
    <location>
        <begin position="343"/>
        <end position="682"/>
    </location>
</feature>
<dbReference type="InterPro" id="IPR000531">
    <property type="entry name" value="Beta-barrel_TonB"/>
</dbReference>
<dbReference type="InterPro" id="IPR037066">
    <property type="entry name" value="Plug_dom_sf"/>
</dbReference>
<dbReference type="EMBL" id="SDHY01000004">
    <property type="protein sequence ID" value="RXK48796.1"/>
    <property type="molecule type" value="Genomic_DNA"/>
</dbReference>
<evidence type="ECO:0000256" key="5">
    <source>
        <dbReference type="ARBA" id="ARBA00022729"/>
    </source>
</evidence>
<evidence type="ECO:0000256" key="4">
    <source>
        <dbReference type="ARBA" id="ARBA00022692"/>
    </source>
</evidence>
<evidence type="ECO:0000256" key="9">
    <source>
        <dbReference type="ARBA" id="ARBA00023237"/>
    </source>
</evidence>
<dbReference type="Proteomes" id="UP000289455">
    <property type="component" value="Unassembled WGS sequence"/>
</dbReference>
<dbReference type="Pfam" id="PF00593">
    <property type="entry name" value="TonB_dep_Rec_b-barrel"/>
    <property type="match status" value="1"/>
</dbReference>
<protein>
    <submittedName>
        <fullName evidence="15">TonB-dependent receptor</fullName>
    </submittedName>
</protein>
<evidence type="ECO:0000256" key="3">
    <source>
        <dbReference type="ARBA" id="ARBA00022452"/>
    </source>
</evidence>
<comment type="subcellular location">
    <subcellularLocation>
        <location evidence="1 10">Cell outer membrane</location>
        <topology evidence="1 10">Multi-pass membrane protein</topology>
    </subcellularLocation>
</comment>
<dbReference type="SUPFAM" id="SSF56935">
    <property type="entry name" value="Porins"/>
    <property type="match status" value="1"/>
</dbReference>
<keyword evidence="2 10" id="KW-0813">Transport</keyword>
<dbReference type="GO" id="GO:0015344">
    <property type="term" value="F:siderophore uptake transmembrane transporter activity"/>
    <property type="evidence" value="ECO:0007669"/>
    <property type="project" value="TreeGrafter"/>
</dbReference>
<evidence type="ECO:0000313" key="15">
    <source>
        <dbReference type="EMBL" id="RXK48796.1"/>
    </source>
</evidence>
<evidence type="ECO:0000313" key="16">
    <source>
        <dbReference type="Proteomes" id="UP000289455"/>
    </source>
</evidence>
<gene>
    <name evidence="15" type="ORF">ESB04_07505</name>
</gene>
<feature type="signal peptide" evidence="12">
    <location>
        <begin position="1"/>
        <end position="19"/>
    </location>
</feature>
<dbReference type="Pfam" id="PF07715">
    <property type="entry name" value="Plug"/>
    <property type="match status" value="1"/>
</dbReference>